<evidence type="ECO:0000313" key="3">
    <source>
        <dbReference type="EMBL" id="GLK01127.1"/>
    </source>
</evidence>
<organism evidence="3 4">
    <name type="scientific">Microbacterium keratanolyticum</name>
    <dbReference type="NCBI Taxonomy" id="67574"/>
    <lineage>
        <taxon>Bacteria</taxon>
        <taxon>Bacillati</taxon>
        <taxon>Actinomycetota</taxon>
        <taxon>Actinomycetes</taxon>
        <taxon>Micrococcales</taxon>
        <taxon>Microbacteriaceae</taxon>
        <taxon>Microbacterium</taxon>
    </lineage>
</organism>
<evidence type="ECO:0000259" key="2">
    <source>
        <dbReference type="PROSITE" id="PS51192"/>
    </source>
</evidence>
<dbReference type="EMBL" id="BSET01000001">
    <property type="protein sequence ID" value="GLK01127.1"/>
    <property type="molecule type" value="Genomic_DNA"/>
</dbReference>
<reference evidence="3" key="1">
    <citation type="journal article" date="2014" name="Int. J. Syst. Evol. Microbiol.">
        <title>Complete genome sequence of Corynebacterium casei LMG S-19264T (=DSM 44701T), isolated from a smear-ripened cheese.</title>
        <authorList>
            <consortium name="US DOE Joint Genome Institute (JGI-PGF)"/>
            <person name="Walter F."/>
            <person name="Albersmeier A."/>
            <person name="Kalinowski J."/>
            <person name="Ruckert C."/>
        </authorList>
    </citation>
    <scope>NUCLEOTIDE SEQUENCE</scope>
    <source>
        <strain evidence="3">VKM Ac-1958</strain>
    </source>
</reference>
<dbReference type="AlphaFoldDB" id="A0A9W6HRK6"/>
<dbReference type="InterPro" id="IPR007409">
    <property type="entry name" value="Restrct_endonuc_type1_HsdR_N"/>
</dbReference>
<dbReference type="SMART" id="SM00487">
    <property type="entry name" value="DEXDc"/>
    <property type="match status" value="1"/>
</dbReference>
<dbReference type="PANTHER" id="PTHR42927:SF1">
    <property type="entry name" value="HELICASE SUPERFAMILY 1 AND 2 DOMAIN-CONTAINING PROTEIN"/>
    <property type="match status" value="1"/>
</dbReference>
<name>A0A9W6HRK6_9MICO</name>
<dbReference type="Pfam" id="PF04313">
    <property type="entry name" value="HSDR_N"/>
    <property type="match status" value="1"/>
</dbReference>
<evidence type="ECO:0000313" key="4">
    <source>
        <dbReference type="Proteomes" id="UP001142325"/>
    </source>
</evidence>
<dbReference type="GO" id="GO:0003677">
    <property type="term" value="F:DNA binding"/>
    <property type="evidence" value="ECO:0007669"/>
    <property type="project" value="UniProtKB-KW"/>
</dbReference>
<dbReference type="GO" id="GO:0005524">
    <property type="term" value="F:ATP binding"/>
    <property type="evidence" value="ECO:0007669"/>
    <property type="project" value="UniProtKB-KW"/>
</dbReference>
<protein>
    <recommendedName>
        <fullName evidence="2">Helicase ATP-binding domain-containing protein</fullName>
    </recommendedName>
</protein>
<accession>A0A9W6HRK6</accession>
<dbReference type="SUPFAM" id="SSF52540">
    <property type="entry name" value="P-loop containing nucleoside triphosphate hydrolases"/>
    <property type="match status" value="1"/>
</dbReference>
<dbReference type="Gene3D" id="3.90.1570.50">
    <property type="match status" value="1"/>
</dbReference>
<comment type="caution">
    <text evidence="3">The sequence shown here is derived from an EMBL/GenBank/DDBJ whole genome shotgun (WGS) entry which is preliminary data.</text>
</comment>
<dbReference type="CDD" id="cd22332">
    <property type="entry name" value="HsdR_N"/>
    <property type="match status" value="1"/>
</dbReference>
<dbReference type="GO" id="GO:0009307">
    <property type="term" value="P:DNA restriction-modification system"/>
    <property type="evidence" value="ECO:0007669"/>
    <property type="project" value="UniProtKB-KW"/>
</dbReference>
<dbReference type="Gene3D" id="3.40.50.300">
    <property type="entry name" value="P-loop containing nucleotide triphosphate hydrolases"/>
    <property type="match status" value="2"/>
</dbReference>
<feature type="domain" description="Helicase ATP-binding" evidence="2">
    <location>
        <begin position="312"/>
        <end position="508"/>
    </location>
</feature>
<dbReference type="InterPro" id="IPR014001">
    <property type="entry name" value="Helicase_ATP-bd"/>
</dbReference>
<dbReference type="InterPro" id="IPR040980">
    <property type="entry name" value="SWI2_SNF2"/>
</dbReference>
<evidence type="ECO:0000256" key="1">
    <source>
        <dbReference type="SAM" id="MobiDB-lite"/>
    </source>
</evidence>
<dbReference type="InterPro" id="IPR027417">
    <property type="entry name" value="P-loop_NTPase"/>
</dbReference>
<proteinExistence type="predicted"/>
<dbReference type="PANTHER" id="PTHR42927">
    <property type="entry name" value="HELICASE SUPERFAMILY 1 AND 2 DOMAIN-CONTAINING PROTEIN"/>
    <property type="match status" value="1"/>
</dbReference>
<dbReference type="Pfam" id="PF22679">
    <property type="entry name" value="T1R_D3-like"/>
    <property type="match status" value="1"/>
</dbReference>
<dbReference type="GO" id="GO:0009035">
    <property type="term" value="F:type I site-specific deoxyribonuclease activity"/>
    <property type="evidence" value="ECO:0007669"/>
    <property type="project" value="UniProtKB-EC"/>
</dbReference>
<dbReference type="Pfam" id="PF18766">
    <property type="entry name" value="SWI2_SNF2"/>
    <property type="match status" value="1"/>
</dbReference>
<reference evidence="3" key="2">
    <citation type="submission" date="2023-01" db="EMBL/GenBank/DDBJ databases">
        <authorList>
            <person name="Sun Q."/>
            <person name="Evtushenko L."/>
        </authorList>
    </citation>
    <scope>NUCLEOTIDE SEQUENCE</scope>
    <source>
        <strain evidence="3">VKM Ac-1958</strain>
    </source>
</reference>
<sequence length="1052" mass="115638">MSGVAGAHLESMLENEIAEHLAANGWLYSPNDAGYDRELALFPEDVLGWLEDTQPTEFAKVVRPNDAESQRDTAGRDVLARLAKSLDLDPLKNGGTIRILHEGFSMVPQQGGAVKFRLAQFRPVTTNNPDTLGAYAKMRVRVMRQVHYSTKHPNKSLDLVLFVNGIPVATVELKTDFTQSIGNAVNQYRFDRSPGGEPLFAFAKRSLVHFVVSNSEVRMTTKLAGPDTRFLPFNRGHDEGAGNPPNPAGSASSYFWEEILQRDTWLQVLGSFVHLQVEVDVDPDTAKKTRTEKILFPRYHQWRAVNRLVAAAREEGAGHRYLVQHSAGSGKTNSIAWLAHRLSQLHDEQNEKVFDTVVVVTDRTVLDKQLQDAIAQFEKHAGVVQSITRDGGESKSSELASALTGGKQIVIVTIQTFEALITTIQSKPELRGRRFAVIADEAHSSQTGSTAGALTKVLSPQEQAAVAEGATIDSEAYLRWAMEVTGNASNISYFAFTATPKPKTLELFGREPVGGGTPEPFDLYSMQQAIEEGFILDVLQNYTPYKVAWQLQHPGSDYEAPGEVDESTAVKALVRYVRLHPTNISQKAKIVVDHFRQFAQPLLDGKAKAMVVTGSRLEAVRWKKYLDAYLSDSHIQGVKALVAFSGTVEDPTDVGEGLTEKTQNPGLWTSDLAAAFKPSTYNVMIVAEKFQTGFDQPRLVAMYVDRKLGGVQAVQTLSRLNRTYPGKDKTFVLDFVNEPLDILDAFKDYYRKAELTATTDPNLIYDLVSKLDSAAIYTMAEVEQAFDAALAGGVNANSAVSAATAPAVDRFAKRWFNAVTDGDGAEQDELKLFKSDAGQFVKFYDFISQARNLEDTDLPRRHYFFRRILPQLVTATWEEPVDISKVKLSQYSVTPGEAVKLTLAQGPGLDPITAIGSGAIHEKHRSALEEIIGKLNDRFGDKYGVGAVDLTVNHIVGKLAVDYDLARQAEVNTPQQFAESPALPKAFAKAVIEVRDETPMLVDDMLGDTSLFAELSKALPAMLYEFLKGKDKDKGKGKVAGDGTGPDAFDEI</sequence>
<dbReference type="PROSITE" id="PS51192">
    <property type="entry name" value="HELICASE_ATP_BIND_1"/>
    <property type="match status" value="1"/>
</dbReference>
<dbReference type="InterPro" id="IPR055180">
    <property type="entry name" value="HsdR_RecA-like_helicase_dom_2"/>
</dbReference>
<gene>
    <name evidence="3" type="ORF">GCM10017596_08420</name>
</gene>
<keyword evidence="4" id="KW-1185">Reference proteome</keyword>
<dbReference type="Proteomes" id="UP001142325">
    <property type="component" value="Unassembled WGS sequence"/>
</dbReference>
<feature type="region of interest" description="Disordered" evidence="1">
    <location>
        <begin position="1032"/>
        <end position="1052"/>
    </location>
</feature>
<dbReference type="RefSeq" id="WP_204938782.1">
    <property type="nucleotide sequence ID" value="NZ_BAAAUM010000001.1"/>
</dbReference>